<comment type="caution">
    <text evidence="1">The sequence shown here is derived from an EMBL/GenBank/DDBJ whole genome shotgun (WGS) entry which is preliminary data.</text>
</comment>
<evidence type="ECO:0000313" key="2">
    <source>
        <dbReference type="Proteomes" id="UP001442494"/>
    </source>
</evidence>
<name>A0ABV0JXE0_9CYAN</name>
<dbReference type="RefSeq" id="WP_190420933.1">
    <property type="nucleotide sequence ID" value="NZ_JAMPKK010000065.1"/>
</dbReference>
<proteinExistence type="predicted"/>
<accession>A0ABV0JXE0</accession>
<dbReference type="Proteomes" id="UP001442494">
    <property type="component" value="Unassembled WGS sequence"/>
</dbReference>
<protein>
    <submittedName>
        <fullName evidence="1">Uncharacterized protein</fullName>
    </submittedName>
</protein>
<reference evidence="1 2" key="1">
    <citation type="submission" date="2022-04" db="EMBL/GenBank/DDBJ databases">
        <title>Positive selection, recombination, and allopatry shape intraspecific diversity of widespread and dominant cyanobacteria.</title>
        <authorList>
            <person name="Wei J."/>
            <person name="Shu W."/>
            <person name="Hu C."/>
        </authorList>
    </citation>
    <scope>NUCLEOTIDE SEQUENCE [LARGE SCALE GENOMIC DNA]</scope>
    <source>
        <strain evidence="1 2">GB2-A5</strain>
    </source>
</reference>
<dbReference type="EMBL" id="JAMPKK010000065">
    <property type="protein sequence ID" value="MEP0867292.1"/>
    <property type="molecule type" value="Genomic_DNA"/>
</dbReference>
<gene>
    <name evidence="1" type="ORF">NDI37_22840</name>
</gene>
<evidence type="ECO:0000313" key="1">
    <source>
        <dbReference type="EMBL" id="MEP0867292.1"/>
    </source>
</evidence>
<organism evidence="1 2">
    <name type="scientific">Funiculus sociatus GB2-A5</name>
    <dbReference type="NCBI Taxonomy" id="2933946"/>
    <lineage>
        <taxon>Bacteria</taxon>
        <taxon>Bacillati</taxon>
        <taxon>Cyanobacteriota</taxon>
        <taxon>Cyanophyceae</taxon>
        <taxon>Coleofasciculales</taxon>
        <taxon>Coleofasciculaceae</taxon>
        <taxon>Funiculus</taxon>
    </lineage>
</organism>
<keyword evidence="2" id="KW-1185">Reference proteome</keyword>
<sequence length="217" mass="23121">MQPNSKSQKPVGLVGAICGTLLIGLPAIPLAASAMPVSKVNPCPGIYYEEPFNRTHLPPQGCPPNAAAQRVQIGGIPNRAVTTDRKVFMEPLTPAPAPVGVIQPPLPETRSNAIAVVTPINGKVDVKLKNNTNAIISYEAIGHTQRRFIQGGEEIVLQDLPTPVTITTVRQDKGLVDVAPISTSQAGMLMISLDESRNLDDNLGALRIQRDGQVFLN</sequence>